<proteinExistence type="inferred from homology"/>
<evidence type="ECO:0000259" key="2">
    <source>
        <dbReference type="Pfam" id="PF03109"/>
    </source>
</evidence>
<comment type="caution">
    <text evidence="3">The sequence shown here is derived from an EMBL/GenBank/DDBJ whole genome shotgun (WGS) entry which is preliminary data.</text>
</comment>
<dbReference type="OrthoDB" id="9795390at2"/>
<dbReference type="AlphaFoldDB" id="A0A4V1KIP8"/>
<reference evidence="3 4" key="1">
    <citation type="submission" date="2018-12" db="EMBL/GenBank/DDBJ databases">
        <title>bacterium Hansschlegelia zhihuaiae S113.</title>
        <authorList>
            <person name="He J."/>
        </authorList>
    </citation>
    <scope>NUCLEOTIDE SEQUENCE [LARGE SCALE GENOMIC DNA]</scope>
    <source>
        <strain evidence="3 4">S 113</strain>
    </source>
</reference>
<accession>A0A4V1KIP8</accession>
<dbReference type="Proteomes" id="UP000289708">
    <property type="component" value="Unassembled WGS sequence"/>
</dbReference>
<dbReference type="InterPro" id="IPR050154">
    <property type="entry name" value="UbiB_kinase"/>
</dbReference>
<name>A0A4V1KIP8_9HYPH</name>
<organism evidence="3 4">
    <name type="scientific">Hansschlegelia zhihuaiae</name>
    <dbReference type="NCBI Taxonomy" id="405005"/>
    <lineage>
        <taxon>Bacteria</taxon>
        <taxon>Pseudomonadati</taxon>
        <taxon>Pseudomonadota</taxon>
        <taxon>Alphaproteobacteria</taxon>
        <taxon>Hyphomicrobiales</taxon>
        <taxon>Methylopilaceae</taxon>
        <taxon>Hansschlegelia</taxon>
    </lineage>
</organism>
<gene>
    <name evidence="3" type="ORF">EK403_15305</name>
</gene>
<dbReference type="EMBL" id="RYFI01000015">
    <property type="protein sequence ID" value="RXF71442.1"/>
    <property type="molecule type" value="Genomic_DNA"/>
</dbReference>
<evidence type="ECO:0000313" key="4">
    <source>
        <dbReference type="Proteomes" id="UP000289708"/>
    </source>
</evidence>
<dbReference type="InterPro" id="IPR004147">
    <property type="entry name" value="ABC1_dom"/>
</dbReference>
<sequence length="142" mass="16060">MIVKIRRPQMRERIDGDMRILTVVAKCAGALVPGLRRFQLQRLAGEMWDNLIRETDLLQEARNIRRFGEAYKQRSDVYVPAAFEALCSEAILVQVMSHGRSIEDPVAVRDGPRIAGVLVDFYLEQLLKTGSFMAIRIPATSS</sequence>
<dbReference type="PANTHER" id="PTHR10566">
    <property type="entry name" value="CHAPERONE-ACTIVITY OF BC1 COMPLEX CABC1 -RELATED"/>
    <property type="match status" value="1"/>
</dbReference>
<dbReference type="Pfam" id="PF03109">
    <property type="entry name" value="ABC1"/>
    <property type="match status" value="1"/>
</dbReference>
<keyword evidence="4" id="KW-1185">Reference proteome</keyword>
<feature type="domain" description="ABC1 atypical kinase-like" evidence="2">
    <location>
        <begin position="2"/>
        <end position="133"/>
    </location>
</feature>
<evidence type="ECO:0000313" key="3">
    <source>
        <dbReference type="EMBL" id="RXF71442.1"/>
    </source>
</evidence>
<dbReference type="PANTHER" id="PTHR10566:SF113">
    <property type="entry name" value="PROTEIN ACTIVITY OF BC1 COMPLEX KINASE 7, CHLOROPLASTIC"/>
    <property type="match status" value="1"/>
</dbReference>
<evidence type="ECO:0000256" key="1">
    <source>
        <dbReference type="ARBA" id="ARBA00009670"/>
    </source>
</evidence>
<protein>
    <recommendedName>
        <fullName evidence="2">ABC1 atypical kinase-like domain-containing protein</fullName>
    </recommendedName>
</protein>
<comment type="similarity">
    <text evidence="1">Belongs to the protein kinase superfamily. ADCK protein kinase family.</text>
</comment>